<dbReference type="Pfam" id="PF21834">
    <property type="entry name" value="DUF6894"/>
    <property type="match status" value="1"/>
</dbReference>
<dbReference type="AlphaFoldDB" id="A0A1B2EHQ3"/>
<feature type="domain" description="DUF6894" evidence="1">
    <location>
        <begin position="2"/>
        <end position="70"/>
    </location>
</feature>
<sequence>MRFYFHLVGPSGAIYDDTGLEALSLEVAEVESQQAIQEILNEGMIAAKDWENWQLEITDASQHVLLTIPLDQSQEAQGIERLWLATKNRTSTLNSMLLAAGCGIDWQSLLAML</sequence>
<dbReference type="OrthoDB" id="8003857at2"/>
<protein>
    <recommendedName>
        <fullName evidence="1">DUF6894 domain-containing protein</fullName>
    </recommendedName>
</protein>
<name>A0A1B2EHQ3_9HYPH</name>
<reference evidence="2" key="1">
    <citation type="submission" date="2016-07" db="EMBL/GenBank/DDBJ databases">
        <title>Microvirga ossetica sp. nov. a new species of rhizobia isolated from root nodules of the legume species Vicia alpestris Steven originated from North Ossetia region in the Caucasus.</title>
        <authorList>
            <person name="Safronova V.I."/>
            <person name="Kuznetsova I.G."/>
            <person name="Sazanova A.L."/>
            <person name="Belimov A."/>
            <person name="Andronov E."/>
            <person name="Osledkin Y.S."/>
            <person name="Onishchuk O.P."/>
            <person name="Kurchak O.N."/>
            <person name="Shaposhnikov A.I."/>
            <person name="Willems A."/>
            <person name="Tikhonovich I.A."/>
        </authorList>
    </citation>
    <scope>NUCLEOTIDE SEQUENCE [LARGE SCALE GENOMIC DNA]</scope>
    <source>
        <strain evidence="2">V5/3M</strain>
    </source>
</reference>
<evidence type="ECO:0000259" key="1">
    <source>
        <dbReference type="Pfam" id="PF21834"/>
    </source>
</evidence>
<gene>
    <name evidence="2" type="ORF">BB934_15840</name>
</gene>
<accession>A0A1B2EHQ3</accession>
<dbReference type="EMBL" id="CP016616">
    <property type="protein sequence ID" value="ANY79513.1"/>
    <property type="molecule type" value="Genomic_DNA"/>
</dbReference>
<dbReference type="InterPro" id="IPR054189">
    <property type="entry name" value="DUF6894"/>
</dbReference>
<proteinExistence type="predicted"/>
<evidence type="ECO:0000313" key="2">
    <source>
        <dbReference type="EMBL" id="ANY79513.1"/>
    </source>
</evidence>
<organism evidence="2">
    <name type="scientific">Microvirga ossetica</name>
    <dbReference type="NCBI Taxonomy" id="1882682"/>
    <lineage>
        <taxon>Bacteria</taxon>
        <taxon>Pseudomonadati</taxon>
        <taxon>Pseudomonadota</taxon>
        <taxon>Alphaproteobacteria</taxon>
        <taxon>Hyphomicrobiales</taxon>
        <taxon>Methylobacteriaceae</taxon>
        <taxon>Microvirga</taxon>
    </lineage>
</organism>
<dbReference type="KEGG" id="moc:BB934_15840"/>